<reference evidence="1 2" key="1">
    <citation type="journal article" date="2024" name="Microbiol. Resour. Announc.">
        <title>Genome annotations for the ascomycete fungi Trichoderma harzianum, Trichoderma aggressivum, and Purpureocillium lilacinum.</title>
        <authorList>
            <person name="Beijen E.P.W."/>
            <person name="Ohm R.A."/>
        </authorList>
    </citation>
    <scope>NUCLEOTIDE SEQUENCE [LARGE SCALE GENOMIC DNA]</scope>
    <source>
        <strain evidence="1 2">CBS 150709</strain>
    </source>
</reference>
<dbReference type="EMBL" id="JAWRVI010000481">
    <property type="protein sequence ID" value="KAK4064114.1"/>
    <property type="molecule type" value="Genomic_DNA"/>
</dbReference>
<sequence>MDLSTLPTTAPLAKLDSPAFPLTKLQELANQSDASAPWEEMDELLRYRKAGKEDDDIVAMVLKHFRPNLRGWAEKQNLKLERTTITARNPVWAKEGARVAPATGTSCVIIPYPDAVISTAIPQVYFEPIRDETQLVLVDWQAPKLLPDGSSLIVKKGEIKFLPVELRPLDPTAATNEPAVEEVREGS</sequence>
<comment type="caution">
    <text evidence="1">The sequence shown here is derived from an EMBL/GenBank/DDBJ whole genome shotgun (WGS) entry which is preliminary data.</text>
</comment>
<name>A0ABR0BC57_PURLI</name>
<dbReference type="Proteomes" id="UP001287286">
    <property type="component" value="Unassembled WGS sequence"/>
</dbReference>
<keyword evidence="2" id="KW-1185">Reference proteome</keyword>
<organism evidence="1 2">
    <name type="scientific">Purpureocillium lilacinum</name>
    <name type="common">Paecilomyces lilacinus</name>
    <dbReference type="NCBI Taxonomy" id="33203"/>
    <lineage>
        <taxon>Eukaryota</taxon>
        <taxon>Fungi</taxon>
        <taxon>Dikarya</taxon>
        <taxon>Ascomycota</taxon>
        <taxon>Pezizomycotina</taxon>
        <taxon>Sordariomycetes</taxon>
        <taxon>Hypocreomycetidae</taxon>
        <taxon>Hypocreales</taxon>
        <taxon>Ophiocordycipitaceae</taxon>
        <taxon>Purpureocillium</taxon>
    </lineage>
</organism>
<proteinExistence type="predicted"/>
<protein>
    <submittedName>
        <fullName evidence="1">Uncharacterized protein</fullName>
    </submittedName>
</protein>
<gene>
    <name evidence="1" type="ORF">Purlil1_14122</name>
</gene>
<accession>A0ABR0BC57</accession>
<evidence type="ECO:0000313" key="1">
    <source>
        <dbReference type="EMBL" id="KAK4064114.1"/>
    </source>
</evidence>
<evidence type="ECO:0000313" key="2">
    <source>
        <dbReference type="Proteomes" id="UP001287286"/>
    </source>
</evidence>